<organism evidence="2 3">
    <name type="scientific">Chlamydomonas eustigma</name>
    <dbReference type="NCBI Taxonomy" id="1157962"/>
    <lineage>
        <taxon>Eukaryota</taxon>
        <taxon>Viridiplantae</taxon>
        <taxon>Chlorophyta</taxon>
        <taxon>core chlorophytes</taxon>
        <taxon>Chlorophyceae</taxon>
        <taxon>CS clade</taxon>
        <taxon>Chlamydomonadales</taxon>
        <taxon>Chlamydomonadaceae</taxon>
        <taxon>Chlamydomonas</taxon>
    </lineage>
</organism>
<accession>A0A250WWE8</accession>
<dbReference type="AlphaFoldDB" id="A0A250WWE8"/>
<keyword evidence="3" id="KW-1185">Reference proteome</keyword>
<evidence type="ECO:0000313" key="3">
    <source>
        <dbReference type="Proteomes" id="UP000232323"/>
    </source>
</evidence>
<dbReference type="EMBL" id="BEGY01000010">
    <property type="protein sequence ID" value="GAX75086.1"/>
    <property type="molecule type" value="Genomic_DNA"/>
</dbReference>
<proteinExistence type="predicted"/>
<evidence type="ECO:0000313" key="2">
    <source>
        <dbReference type="EMBL" id="GAX75086.1"/>
    </source>
</evidence>
<gene>
    <name evidence="2" type="ORF">CEUSTIGMA_g2530.t1</name>
</gene>
<keyword evidence="1" id="KW-0472">Membrane</keyword>
<dbReference type="OrthoDB" id="542485at2759"/>
<reference evidence="2 3" key="1">
    <citation type="submission" date="2017-08" db="EMBL/GenBank/DDBJ databases">
        <title>Acidophilic green algal genome provides insights into adaptation to an acidic environment.</title>
        <authorList>
            <person name="Hirooka S."/>
            <person name="Hirose Y."/>
            <person name="Kanesaki Y."/>
            <person name="Higuchi S."/>
            <person name="Fujiwara T."/>
            <person name="Onuma R."/>
            <person name="Era A."/>
            <person name="Ohbayashi R."/>
            <person name="Uzuka A."/>
            <person name="Nozaki H."/>
            <person name="Yoshikawa H."/>
            <person name="Miyagishima S.Y."/>
        </authorList>
    </citation>
    <scope>NUCLEOTIDE SEQUENCE [LARGE SCALE GENOMIC DNA]</scope>
    <source>
        <strain evidence="2 3">NIES-2499</strain>
    </source>
</reference>
<dbReference type="Proteomes" id="UP000232323">
    <property type="component" value="Unassembled WGS sequence"/>
</dbReference>
<keyword evidence="1" id="KW-1133">Transmembrane helix</keyword>
<comment type="caution">
    <text evidence="2">The sequence shown here is derived from an EMBL/GenBank/DDBJ whole genome shotgun (WGS) entry which is preliminary data.</text>
</comment>
<evidence type="ECO:0000256" key="1">
    <source>
        <dbReference type="SAM" id="Phobius"/>
    </source>
</evidence>
<feature type="transmembrane region" description="Helical" evidence="1">
    <location>
        <begin position="12"/>
        <end position="34"/>
    </location>
</feature>
<sequence>MLNHFVETDGLARTVLIILFLTSIGCFTYSWGYYEGINDKKMQAVYAQQHDSSKVNDSTKHVLGHGLLSFTQLQQLSAHGDYDVYLSEKGDKRRMMTRKSTSYYGKALSWYDKLFRGQRAGLPGKEDLRGHTTRAR</sequence>
<protein>
    <submittedName>
        <fullName evidence="2">Uncharacterized protein</fullName>
    </submittedName>
</protein>
<name>A0A250WWE8_9CHLO</name>
<keyword evidence="1" id="KW-0812">Transmembrane</keyword>